<evidence type="ECO:0000256" key="1">
    <source>
        <dbReference type="ARBA" id="ARBA00004487"/>
    </source>
</evidence>
<keyword evidence="9 18" id="KW-0472">Membrane</keyword>
<dbReference type="Pfam" id="PF00003">
    <property type="entry name" value="7tm_3"/>
    <property type="match status" value="1"/>
</dbReference>
<feature type="region of interest" description="Disordered" evidence="17">
    <location>
        <begin position="717"/>
        <end position="779"/>
    </location>
</feature>
<evidence type="ECO:0000256" key="2">
    <source>
        <dbReference type="ARBA" id="ARBA00007242"/>
    </source>
</evidence>
<comment type="subcellular location">
    <subcellularLocation>
        <location evidence="1">Cell projection</location>
        <location evidence="1">Neuron projection</location>
    </subcellularLocation>
    <subcellularLocation>
        <location evidence="16">Postsynaptic cell membrane</location>
        <topology evidence="16">Multi-pass membrane protein</topology>
    </subcellularLocation>
</comment>
<dbReference type="Gene3D" id="3.30.450.20">
    <property type="entry name" value="PAS domain"/>
    <property type="match status" value="1"/>
</dbReference>
<keyword evidence="12" id="KW-0325">Glycoprotein</keyword>
<feature type="compositionally biased region" description="Low complexity" evidence="17">
    <location>
        <begin position="1444"/>
        <end position="1453"/>
    </location>
</feature>
<keyword evidence="8" id="KW-0297">G-protein coupled receptor</keyword>
<feature type="region of interest" description="Disordered" evidence="17">
    <location>
        <begin position="996"/>
        <end position="1024"/>
    </location>
</feature>
<evidence type="ECO:0000256" key="15">
    <source>
        <dbReference type="ARBA" id="ARBA00023273"/>
    </source>
</evidence>
<feature type="region of interest" description="Disordered" evidence="17">
    <location>
        <begin position="1670"/>
        <end position="1716"/>
    </location>
</feature>
<keyword evidence="14" id="KW-0628">Postsynaptic cell membrane</keyword>
<keyword evidence="6 18" id="KW-1133">Transmembrane helix</keyword>
<feature type="compositionally biased region" description="Basic and acidic residues" evidence="17">
    <location>
        <begin position="1334"/>
        <end position="1343"/>
    </location>
</feature>
<feature type="compositionally biased region" description="Basic and acidic residues" evidence="17">
    <location>
        <begin position="1309"/>
        <end position="1324"/>
    </location>
</feature>
<evidence type="ECO:0000256" key="14">
    <source>
        <dbReference type="ARBA" id="ARBA00023257"/>
    </source>
</evidence>
<keyword evidence="4 18" id="KW-0812">Transmembrane</keyword>
<evidence type="ECO:0000259" key="19">
    <source>
        <dbReference type="PROSITE" id="PS50259"/>
    </source>
</evidence>
<feature type="transmembrane region" description="Helical" evidence="18">
    <location>
        <begin position="475"/>
        <end position="496"/>
    </location>
</feature>
<feature type="region of interest" description="Disordered" evidence="17">
    <location>
        <begin position="1241"/>
        <end position="1656"/>
    </location>
</feature>
<keyword evidence="13" id="KW-0807">Transducer</keyword>
<dbReference type="Ensembl" id="ENSACOT00000004522.1">
    <property type="protein sequence ID" value="ENSACOP00000004348.1"/>
    <property type="gene ID" value="ENSACOG00000003067.1"/>
</dbReference>
<evidence type="ECO:0000256" key="4">
    <source>
        <dbReference type="ARBA" id="ARBA00022692"/>
    </source>
</evidence>
<feature type="transmembrane region" description="Helical" evidence="18">
    <location>
        <begin position="529"/>
        <end position="549"/>
    </location>
</feature>
<feature type="domain" description="G-protein coupled receptors family 3 profile" evidence="19">
    <location>
        <begin position="365"/>
        <end position="615"/>
    </location>
</feature>
<dbReference type="PANTHER" id="PTHR32546">
    <property type="entry name" value="G-PROTEIN COUPLED RECEPTOR 158-RELATED"/>
    <property type="match status" value="1"/>
</dbReference>
<name>A0A8B9F3P6_9PSIT</name>
<reference evidence="20" key="1">
    <citation type="submission" date="2025-08" db="UniProtKB">
        <authorList>
            <consortium name="Ensembl"/>
        </authorList>
    </citation>
    <scope>IDENTIFICATION</scope>
</reference>
<keyword evidence="10" id="KW-1015">Disulfide bond</keyword>
<keyword evidence="3" id="KW-1003">Cell membrane</keyword>
<evidence type="ECO:0000256" key="18">
    <source>
        <dbReference type="SAM" id="Phobius"/>
    </source>
</evidence>
<evidence type="ECO:0000256" key="3">
    <source>
        <dbReference type="ARBA" id="ARBA00022475"/>
    </source>
</evidence>
<feature type="compositionally biased region" description="Polar residues" evidence="17">
    <location>
        <begin position="1199"/>
        <end position="1209"/>
    </location>
</feature>
<dbReference type="InterPro" id="IPR054714">
    <property type="entry name" value="GPR158_179_extracellular"/>
</dbReference>
<feature type="compositionally biased region" description="Basic and acidic residues" evidence="17">
    <location>
        <begin position="1810"/>
        <end position="1830"/>
    </location>
</feature>
<dbReference type="GO" id="GO:0045211">
    <property type="term" value="C:postsynaptic membrane"/>
    <property type="evidence" value="ECO:0007669"/>
    <property type="project" value="UniProtKB-SubCell"/>
</dbReference>
<feature type="transmembrane region" description="Helical" evidence="18">
    <location>
        <begin position="591"/>
        <end position="613"/>
    </location>
</feature>
<keyword evidence="21" id="KW-1185">Reference proteome</keyword>
<keyword evidence="5" id="KW-0732">Signal</keyword>
<evidence type="ECO:0000313" key="20">
    <source>
        <dbReference type="Ensembl" id="ENSACOP00000004348.1"/>
    </source>
</evidence>
<reference evidence="20" key="2">
    <citation type="submission" date="2025-09" db="UniProtKB">
        <authorList>
            <consortium name="Ensembl"/>
        </authorList>
    </citation>
    <scope>IDENTIFICATION</scope>
</reference>
<feature type="compositionally biased region" description="Basic and acidic residues" evidence="17">
    <location>
        <begin position="1595"/>
        <end position="1605"/>
    </location>
</feature>
<feature type="compositionally biased region" description="Low complexity" evidence="17">
    <location>
        <begin position="30"/>
        <end position="39"/>
    </location>
</feature>
<keyword evidence="15" id="KW-0966">Cell projection</keyword>
<feature type="region of interest" description="Disordered" evidence="17">
    <location>
        <begin position="1043"/>
        <end position="1217"/>
    </location>
</feature>
<accession>A0A8B9F3P6</accession>
<evidence type="ECO:0000256" key="17">
    <source>
        <dbReference type="SAM" id="MobiDB-lite"/>
    </source>
</evidence>
<feature type="transmembrane region" description="Helical" evidence="18">
    <location>
        <begin position="367"/>
        <end position="390"/>
    </location>
</feature>
<feature type="compositionally biased region" description="Basic and acidic residues" evidence="17">
    <location>
        <begin position="1047"/>
        <end position="1072"/>
    </location>
</feature>
<proteinExistence type="inferred from homology"/>
<evidence type="ECO:0000256" key="11">
    <source>
        <dbReference type="ARBA" id="ARBA00023170"/>
    </source>
</evidence>
<evidence type="ECO:0000256" key="16">
    <source>
        <dbReference type="ARBA" id="ARBA00034104"/>
    </source>
</evidence>
<protein>
    <submittedName>
        <fullName evidence="20">G protein-coupled receptor 179</fullName>
    </submittedName>
</protein>
<feature type="region of interest" description="Disordered" evidence="17">
    <location>
        <begin position="1"/>
        <end position="39"/>
    </location>
</feature>
<evidence type="ECO:0000256" key="5">
    <source>
        <dbReference type="ARBA" id="ARBA00022729"/>
    </source>
</evidence>
<sequence length="2013" mass="216186">SRLRGAVPTMCPPGPAGGAAGGRGAPLSPTEPGAPGEAEGSAAALAFLRTGDAQRLARANCSRGVPAAAAGRGPPPALRAALRAAPEALAHAANFLNMLFQTNDIREASVAEDVEWYQALVRSLAEGHPWVRRAVLALDAHPLAAKPRLMLQATKGDGQILLQDVSAAAPSLGNLSWDNEWFNALKSQRTPVLHKRVLSNDLRSMETPKWQRGDSYVGDPGHVLWSPPFLECRDGRFLPAWAITLSAAFYGLKPDLSPEFKGVVRVDIELRDMAIDQCASGPGWFADTHRCDLNSTQCIPQESRGFVLGRYLCRCKPGFYRASGAASGTQAGGYGGSLLGCRPCRQGCSTCEDDAPCLIQEDRALRAAVLACQACCMLAIFLSMLVSYHFRRSKRIRASGIILLETILFGSLLLYFPVFILYFKPSIFRCIVLRWVRMLGFTIVYGTITLKLYRVLKVFLSRTAQRVPYVSSTRVLKMLGLILVLVLWFLAAWTIGMLENVDKNIPLVIRTQTAGGLHFYICGHDHWDYMVVIAELLFLLWGSFLCYATRAVPSAFHEPRYMSIALHNELMISATFHVVRFIMVPSLHPDWMLLLFFAHTHGTITMTLALLFIPKFLHTGSPLREEITAEVYEDELDMRRSGSCLNSSIASAWSEHSLDPDDIREELKKLYRQLEVHRTWRMAALNPHLQRQRSARRSLTHSIARCITELPEALARRSSTHRSSAKQLLNAGTTDLRMRDDGSRSTEGVRGGSPIPASPREPAPGRKMMVAAASEQSDSESLDAAPLIYKSASAHNLVGHGQHPLLHAAPLHKSLSMVAGAQDESLLAASHAAWGKQHIEHPFTPAAGHPTVQEPPKEAGKPQSPDAVPSTPEGRSQDVPPLGDGRVQKHVTYAPIKSISVDGSHHPGRVRMVVVRRTPPRPPVRCQSLGQRVPAVRDSLGTAEPPVGPPAWVGDPEGTAAGMEEEDAGCASPAASIPTQVCPWQLVQEEILSRRERATQAAEAGTTGDPAAAPSNIKPSSQKMSLRSLGLAIKAFNRSRGKSILKGKREDEGSLRKRGHEREWGSRRERPSPAEALAVSPAGTAGSGQVFGQHNNNARAAAGDGEEPGEEHDAPHGDADAAHKVPPSSGHQEGAERPHEPPVVVVQPQSQPQQGDEAPVVHPENDAPEATPKEGLEGPSGSIPSQDHTEMEQPRAGPITSSSHPSISDGQRAAAEELEAEICPQGALDVPAGTVCPEEVVSREDTGVPPAKVLEKGSSHPEPLGPRDIGKVPARSRSEEMAPVRRKAQVCPRETQADSSIKTGICPWEESRGDPQHPREELGMEKPSANPSELLERPLEGRRAQVCPWESLEQGRTTGAETCPWDTEGAQEEQGGQEAERRRVVKWGKSIRSRSLGLVGAPKPKPAPSSSELPEGIPKSARASVCPWEATEADGDAEGICPWEGGAAASSAGKAEDGDMSQGENGISPQAAAPGGTAGMGLAADKGSSQQGCPYPKEGAEQRSTGLAGGHPALPKAASKQAGAIGSSKANVCPWEVEDEPLAKTEICPWEEPEAPSGKDRASQDTRGTSKGENKPAARGPEGIEPKLAEVGAHQPEHRNRRSFEEVCPWESLDTEQPMEHPRARSPALPKASPRASRSRESLKAEVCPWEDPGAQSMDKAEICPWEMAAAPSGTEESRQDKDALSIGSKTPSTGQGVCRETGNSTSPKEKANPNCESICPWESLDMEQPMEHPCTSSPVLPKAPPKASQSRESLKAEVCPWEAPRAQPMDKAEICPWEGAAAPSGKEGSRQAKDALSIGRKSPSTSEGICREIGHSTPTEEKGERKNLNRESICPWESLDMEEQSLKTATEKEPSNKSDSTESRKAEICPWEAAEPSSSEKEIPQGADGATSPGMGESKLVLGASTVSPPALRNKPKGSPGSEAKHKPLSCIQPLRGPGAELLPWGAGTAPGAGSSPSPAEVCPWEAEDAPSAPDKTSTDMRKTSEVCPWEVESADATQRGTKADVCPWDHE</sequence>
<dbReference type="InterPro" id="IPR017978">
    <property type="entry name" value="GPCR_3_C"/>
</dbReference>
<comment type="similarity">
    <text evidence="2">Belongs to the G-protein coupled receptor 3 family.</text>
</comment>
<dbReference type="InterPro" id="IPR043458">
    <property type="entry name" value="GPR158/179"/>
</dbReference>
<dbReference type="Pfam" id="PF22572">
    <property type="entry name" value="GPR158_179_EC"/>
    <property type="match status" value="1"/>
</dbReference>
<evidence type="ECO:0000256" key="13">
    <source>
        <dbReference type="ARBA" id="ARBA00023224"/>
    </source>
</evidence>
<feature type="compositionally biased region" description="Low complexity" evidence="17">
    <location>
        <begin position="1945"/>
        <end position="1961"/>
    </location>
</feature>
<feature type="transmembrane region" description="Helical" evidence="18">
    <location>
        <begin position="402"/>
        <end position="423"/>
    </location>
</feature>
<feature type="region of interest" description="Disordered" evidence="17">
    <location>
        <begin position="841"/>
        <end position="886"/>
    </location>
</feature>
<feature type="compositionally biased region" description="Polar residues" evidence="17">
    <location>
        <begin position="1688"/>
        <end position="1707"/>
    </location>
</feature>
<evidence type="ECO:0000256" key="6">
    <source>
        <dbReference type="ARBA" id="ARBA00022989"/>
    </source>
</evidence>
<evidence type="ECO:0000256" key="9">
    <source>
        <dbReference type="ARBA" id="ARBA00023136"/>
    </source>
</evidence>
<dbReference type="GO" id="GO:0043005">
    <property type="term" value="C:neuron projection"/>
    <property type="evidence" value="ECO:0007669"/>
    <property type="project" value="UniProtKB-SubCell"/>
</dbReference>
<feature type="compositionally biased region" description="Basic and acidic residues" evidence="17">
    <location>
        <begin position="1850"/>
        <end position="1868"/>
    </location>
</feature>
<dbReference type="PROSITE" id="PS50259">
    <property type="entry name" value="G_PROTEIN_RECEP_F3_4"/>
    <property type="match status" value="1"/>
</dbReference>
<feature type="region of interest" description="Disordered" evidence="17">
    <location>
        <begin position="1729"/>
        <end position="2013"/>
    </location>
</feature>
<feature type="transmembrane region" description="Helical" evidence="18">
    <location>
        <begin position="435"/>
        <end position="454"/>
    </location>
</feature>
<evidence type="ECO:0000313" key="21">
    <source>
        <dbReference type="Proteomes" id="UP000694522"/>
    </source>
</evidence>
<dbReference type="PANTHER" id="PTHR32546:SF7">
    <property type="entry name" value="G-PROTEIN COUPLED RECEPTOR 179-RELATED"/>
    <property type="match status" value="1"/>
</dbReference>
<evidence type="ECO:0000256" key="12">
    <source>
        <dbReference type="ARBA" id="ARBA00023180"/>
    </source>
</evidence>
<keyword evidence="11" id="KW-0675">Receptor</keyword>
<dbReference type="Proteomes" id="UP000694522">
    <property type="component" value="Unplaced"/>
</dbReference>
<evidence type="ECO:0000256" key="10">
    <source>
        <dbReference type="ARBA" id="ARBA00023157"/>
    </source>
</evidence>
<keyword evidence="7" id="KW-0770">Synapse</keyword>
<feature type="compositionally biased region" description="Basic residues" evidence="17">
    <location>
        <begin position="1383"/>
        <end position="1392"/>
    </location>
</feature>
<dbReference type="CDD" id="cd15293">
    <property type="entry name" value="7tmC_GPR158-like"/>
    <property type="match status" value="1"/>
</dbReference>
<dbReference type="GO" id="GO:0004930">
    <property type="term" value="F:G protein-coupled receptor activity"/>
    <property type="evidence" value="ECO:0007669"/>
    <property type="project" value="UniProtKB-KW"/>
</dbReference>
<evidence type="ECO:0000256" key="7">
    <source>
        <dbReference type="ARBA" id="ARBA00023018"/>
    </source>
</evidence>
<organism evidence="20 21">
    <name type="scientific">Amazona collaria</name>
    <name type="common">yellow-billed parrot</name>
    <dbReference type="NCBI Taxonomy" id="241587"/>
    <lineage>
        <taxon>Eukaryota</taxon>
        <taxon>Metazoa</taxon>
        <taxon>Chordata</taxon>
        <taxon>Craniata</taxon>
        <taxon>Vertebrata</taxon>
        <taxon>Euteleostomi</taxon>
        <taxon>Archelosauria</taxon>
        <taxon>Archosauria</taxon>
        <taxon>Dinosauria</taxon>
        <taxon>Saurischia</taxon>
        <taxon>Theropoda</taxon>
        <taxon>Coelurosauria</taxon>
        <taxon>Aves</taxon>
        <taxon>Neognathae</taxon>
        <taxon>Neoaves</taxon>
        <taxon>Telluraves</taxon>
        <taxon>Australaves</taxon>
        <taxon>Psittaciformes</taxon>
        <taxon>Psittacidae</taxon>
        <taxon>Amazona</taxon>
    </lineage>
</organism>
<feature type="compositionally biased region" description="Basic and acidic residues" evidence="17">
    <location>
        <begin position="1557"/>
        <end position="1588"/>
    </location>
</feature>
<evidence type="ECO:0000256" key="8">
    <source>
        <dbReference type="ARBA" id="ARBA00023040"/>
    </source>
</evidence>
<feature type="compositionally biased region" description="Basic and acidic residues" evidence="17">
    <location>
        <begin position="1111"/>
        <end position="1123"/>
    </location>
</feature>
<feature type="compositionally biased region" description="Low complexity" evidence="17">
    <location>
        <begin position="1142"/>
        <end position="1154"/>
    </location>
</feature>